<dbReference type="Gene3D" id="3.40.1010.10">
    <property type="entry name" value="Cobalt-precorrin-4 Transmethylase, Domain 1"/>
    <property type="match status" value="1"/>
</dbReference>
<evidence type="ECO:0000256" key="6">
    <source>
        <dbReference type="RuleBase" id="RU003960"/>
    </source>
</evidence>
<evidence type="ECO:0000256" key="1">
    <source>
        <dbReference type="ARBA" id="ARBA00012162"/>
    </source>
</evidence>
<dbReference type="EMBL" id="EU910857">
    <property type="protein sequence ID" value="ACF98164.1"/>
    <property type="molecule type" value="Genomic_DNA"/>
</dbReference>
<name>B8R908_9BACT</name>
<dbReference type="EC" id="2.1.1.107" evidence="1"/>
<dbReference type="NCBIfam" id="NF004790">
    <property type="entry name" value="PRK06136.1"/>
    <property type="match status" value="1"/>
</dbReference>
<dbReference type="InterPro" id="IPR003043">
    <property type="entry name" value="Uropor_MeTrfase_CS"/>
</dbReference>
<evidence type="ECO:0000256" key="3">
    <source>
        <dbReference type="ARBA" id="ARBA00022679"/>
    </source>
</evidence>
<dbReference type="FunFam" id="3.30.950.10:FF:000001">
    <property type="entry name" value="Siroheme synthase"/>
    <property type="match status" value="1"/>
</dbReference>
<dbReference type="PROSITE" id="PS00839">
    <property type="entry name" value="SUMT_1"/>
    <property type="match status" value="1"/>
</dbReference>
<evidence type="ECO:0000259" key="8">
    <source>
        <dbReference type="Pfam" id="PF00590"/>
    </source>
</evidence>
<proteinExistence type="inferred from homology"/>
<dbReference type="PANTHER" id="PTHR45790">
    <property type="entry name" value="SIROHEME SYNTHASE-RELATED"/>
    <property type="match status" value="1"/>
</dbReference>
<evidence type="ECO:0000256" key="4">
    <source>
        <dbReference type="ARBA" id="ARBA00022691"/>
    </source>
</evidence>
<dbReference type="CDD" id="cd11642">
    <property type="entry name" value="SUMT"/>
    <property type="match status" value="1"/>
</dbReference>
<keyword evidence="4" id="KW-0949">S-adenosyl-L-methionine</keyword>
<dbReference type="GO" id="GO:0019354">
    <property type="term" value="P:siroheme biosynthetic process"/>
    <property type="evidence" value="ECO:0007669"/>
    <property type="project" value="InterPro"/>
</dbReference>
<evidence type="ECO:0000313" key="9">
    <source>
        <dbReference type="EMBL" id="ACF98164.1"/>
    </source>
</evidence>
<dbReference type="GO" id="GO:0004851">
    <property type="term" value="F:uroporphyrin-III C-methyltransferase activity"/>
    <property type="evidence" value="ECO:0007669"/>
    <property type="project" value="UniProtKB-EC"/>
</dbReference>
<evidence type="ECO:0000256" key="7">
    <source>
        <dbReference type="SAM" id="MobiDB-lite"/>
    </source>
</evidence>
<dbReference type="InterPro" id="IPR014777">
    <property type="entry name" value="4pyrrole_Mease_sub1"/>
</dbReference>
<dbReference type="InterPro" id="IPR000878">
    <property type="entry name" value="4pyrrol_Mease"/>
</dbReference>
<evidence type="ECO:0000256" key="2">
    <source>
        <dbReference type="ARBA" id="ARBA00022603"/>
    </source>
</evidence>
<feature type="region of interest" description="Disordered" evidence="7">
    <location>
        <begin position="1"/>
        <end position="25"/>
    </location>
</feature>
<dbReference type="SUPFAM" id="SSF53790">
    <property type="entry name" value="Tetrapyrrole methylase"/>
    <property type="match status" value="1"/>
</dbReference>
<comment type="similarity">
    <text evidence="6">Belongs to the precorrin methyltransferase family.</text>
</comment>
<feature type="domain" description="Tetrapyrrole methylase" evidence="8">
    <location>
        <begin position="51"/>
        <end position="260"/>
    </location>
</feature>
<dbReference type="AlphaFoldDB" id="B8R908"/>
<dbReference type="PANTHER" id="PTHR45790:SF1">
    <property type="entry name" value="SIROHEME SYNTHASE"/>
    <property type="match status" value="1"/>
</dbReference>
<dbReference type="NCBIfam" id="TIGR01469">
    <property type="entry name" value="cobA_cysG_Cterm"/>
    <property type="match status" value="1"/>
</dbReference>
<sequence length="301" mass="31328">MLAGAKGRAPFSHASCVRTRRESSRITTLAPHRVAPPRAALGGPSPRPGIVYLVGAGPGDPDLLTLKAARLIGDADVVVYDHLVGRGVMALVRGDTELVYAGKERANHALPQPDINALLVDLARRGRRVVRLKGGDPFVFGRGGEEAAALAANGIDFEIVPGVTAACGVAAAARIPLTHRDHAHALTFVTGHLRDGTMNLDWPALARPQQTLVVYMGLAGLPELCRQLVAHGRPATTPAAVIQHGTLPTQRVVRATLATLPEQVRAAGLVPPTLIVVGDVVALAGKLDVVAPRAASLLAAD</sequence>
<protein>
    <recommendedName>
        <fullName evidence="1">uroporphyrinogen-III C-methyltransferase</fullName>
        <ecNumber evidence="1">2.1.1.107</ecNumber>
    </recommendedName>
</protein>
<dbReference type="Gene3D" id="3.30.950.10">
    <property type="entry name" value="Methyltransferase, Cobalt-precorrin-4 Transmethylase, Domain 2"/>
    <property type="match status" value="1"/>
</dbReference>
<dbReference type="PROSITE" id="PS00840">
    <property type="entry name" value="SUMT_2"/>
    <property type="match status" value="1"/>
</dbReference>
<dbReference type="FunFam" id="3.40.1010.10:FF:000001">
    <property type="entry name" value="Siroheme synthase"/>
    <property type="match status" value="1"/>
</dbReference>
<dbReference type="InterPro" id="IPR006366">
    <property type="entry name" value="CobA/CysG_C"/>
</dbReference>
<keyword evidence="5" id="KW-0627">Porphyrin biosynthesis</keyword>
<keyword evidence="2 6" id="KW-0489">Methyltransferase</keyword>
<dbReference type="GO" id="GO:0032259">
    <property type="term" value="P:methylation"/>
    <property type="evidence" value="ECO:0007669"/>
    <property type="project" value="UniProtKB-KW"/>
</dbReference>
<dbReference type="Pfam" id="PF00590">
    <property type="entry name" value="TP_methylase"/>
    <property type="match status" value="1"/>
</dbReference>
<dbReference type="InterPro" id="IPR050161">
    <property type="entry name" value="Siro_Cobalamin_biosynth"/>
</dbReference>
<accession>B8R908</accession>
<evidence type="ECO:0000256" key="5">
    <source>
        <dbReference type="ARBA" id="ARBA00023244"/>
    </source>
</evidence>
<reference evidence="9" key="1">
    <citation type="journal article" date="2009" name="Appl. Environ. Microbiol.">
        <title>Characterization of denitrification gene clusters of soil bacteria via a metagenomic approach.</title>
        <authorList>
            <person name="Demaneche S."/>
            <person name="Philippot L."/>
            <person name="David M.M."/>
            <person name="Navarro E."/>
            <person name="Vogel T.M."/>
            <person name="Simonet P."/>
        </authorList>
    </citation>
    <scope>NUCLEOTIDE SEQUENCE</scope>
</reference>
<dbReference type="InterPro" id="IPR014776">
    <property type="entry name" value="4pyrrole_Mease_sub2"/>
</dbReference>
<keyword evidence="3 6" id="KW-0808">Transferase</keyword>
<dbReference type="InterPro" id="IPR035996">
    <property type="entry name" value="4pyrrol_Methylase_sf"/>
</dbReference>
<organism evidence="9">
    <name type="scientific">uncultured bacterium 2303</name>
    <dbReference type="NCBI Taxonomy" id="548900"/>
    <lineage>
        <taxon>Bacteria</taxon>
        <taxon>environmental samples</taxon>
    </lineage>
</organism>